<reference evidence="2 3" key="1">
    <citation type="journal article" date="2015" name="Nature">
        <title>rRNA introns, odd ribosomes, and small enigmatic genomes across a large radiation of phyla.</title>
        <authorList>
            <person name="Brown C.T."/>
            <person name="Hug L.A."/>
            <person name="Thomas B.C."/>
            <person name="Sharon I."/>
            <person name="Castelle C.J."/>
            <person name="Singh A."/>
            <person name="Wilkins M.J."/>
            <person name="Williams K.H."/>
            <person name="Banfield J.F."/>
        </authorList>
    </citation>
    <scope>NUCLEOTIDE SEQUENCE [LARGE SCALE GENOMIC DNA]</scope>
</reference>
<evidence type="ECO:0000313" key="2">
    <source>
        <dbReference type="EMBL" id="KKR30147.1"/>
    </source>
</evidence>
<comment type="caution">
    <text evidence="2">The sequence shown here is derived from an EMBL/GenBank/DDBJ whole genome shotgun (WGS) entry which is preliminary data.</text>
</comment>
<keyword evidence="1" id="KW-0472">Membrane</keyword>
<evidence type="ECO:0000313" key="3">
    <source>
        <dbReference type="Proteomes" id="UP000034793"/>
    </source>
</evidence>
<protein>
    <submittedName>
        <fullName evidence="2">Uncharacterized protein</fullName>
    </submittedName>
</protein>
<evidence type="ECO:0000256" key="1">
    <source>
        <dbReference type="SAM" id="Phobius"/>
    </source>
</evidence>
<accession>A0A0G0SX44</accession>
<dbReference type="EMBL" id="LBXL01000012">
    <property type="protein sequence ID" value="KKR30147.1"/>
    <property type="molecule type" value="Genomic_DNA"/>
</dbReference>
<feature type="transmembrane region" description="Helical" evidence="1">
    <location>
        <begin position="38"/>
        <end position="64"/>
    </location>
</feature>
<dbReference type="Proteomes" id="UP000034793">
    <property type="component" value="Unassembled WGS sequence"/>
</dbReference>
<proteinExistence type="predicted"/>
<sequence length="67" mass="7462">MPVLSVIVLMAVVGFFFWYQKPNPGQYTTKDLVAILSFFATGVSLVFGKLVPAIFFMAVGALFWKLK</sequence>
<keyword evidence="1" id="KW-1133">Transmembrane helix</keyword>
<dbReference type="AlphaFoldDB" id="A0A0G0SX44"/>
<organism evidence="2 3">
    <name type="scientific">Candidatus Woesebacteria bacterium GW2011_GWA1_39_8</name>
    <dbReference type="NCBI Taxonomy" id="1618552"/>
    <lineage>
        <taxon>Bacteria</taxon>
        <taxon>Candidatus Woeseibacteriota</taxon>
    </lineage>
</organism>
<gene>
    <name evidence="2" type="ORF">UT61_C0012G0017</name>
</gene>
<name>A0A0G0SX44_9BACT</name>
<keyword evidence="1" id="KW-0812">Transmembrane</keyword>